<name>A0A0H4WVI8_9BACT</name>
<evidence type="ECO:0000313" key="3">
    <source>
        <dbReference type="Proteomes" id="UP000009026"/>
    </source>
</evidence>
<keyword evidence="3" id="KW-1185">Reference proteome</keyword>
<dbReference type="OrthoDB" id="5378357at2"/>
<sequence>MALPSLTRRAWRPAFLVASSLAAACGGSEPPPPTPDPPQVALTVPASIISDTHLDVIVTVSGCEGSSTLNVRDRETILRTFPHSGGTMTLRLERNDIPYATVGLAANLSLNAVAVCSDGRTNNSQPAPVSYFPVQRRIVEPQNAGQVVTDHFVIDGTTANPSFIGCGVPSTEISTMYRVDLSGNVTHTVGMPITCNPETVITERNPVSGKRWVWTPNVGAFAIDAQMQITARTTTDIGPTQLTVLPGGDAIIVNRIDEVRRLSHNPNGTSESVAEVKWLYAPTTLESVIAPPLVRADGLILIASLGTGPDASRTDVTVTELYAGETGEQGAGGTARAAFRLRTFARNERLPLGAFNDTGSTLYLGLQLGSEQSQVISCSATQDECEGTRLQWTSPALPVPLAHILYHPGASRLVAVGQKRVWFLDASGQIRNRDNRSIDANGALNVLQVLRRPNSPELFLLNATERRADNPFPLPNEIVAVDQTGNGEARELFRHQVVGSLGGSIDPEGRLWIRTGFDVVQTLALSEYRRYRP</sequence>
<dbReference type="EMBL" id="CP012109">
    <property type="protein sequence ID" value="AKQ65345.1"/>
    <property type="molecule type" value="Genomic_DNA"/>
</dbReference>
<accession>A0A0H4WVI8</accession>
<evidence type="ECO:0000256" key="1">
    <source>
        <dbReference type="SAM" id="SignalP"/>
    </source>
</evidence>
<organism evidence="2 3">
    <name type="scientific">Pseudomyxococcus hansupus</name>
    <dbReference type="NCBI Taxonomy" id="1297742"/>
    <lineage>
        <taxon>Bacteria</taxon>
        <taxon>Pseudomonadati</taxon>
        <taxon>Myxococcota</taxon>
        <taxon>Myxococcia</taxon>
        <taxon>Myxococcales</taxon>
        <taxon>Cystobacterineae</taxon>
        <taxon>Myxococcaceae</taxon>
        <taxon>Pseudomyxococcus</taxon>
    </lineage>
</organism>
<evidence type="ECO:0000313" key="2">
    <source>
        <dbReference type="EMBL" id="AKQ65345.1"/>
    </source>
</evidence>
<protein>
    <recommendedName>
        <fullName evidence="4">Lipoprotein</fullName>
    </recommendedName>
</protein>
<gene>
    <name evidence="2" type="ORF">A176_002257</name>
</gene>
<feature type="signal peptide" evidence="1">
    <location>
        <begin position="1"/>
        <end position="24"/>
    </location>
</feature>
<dbReference type="RefSeq" id="WP_002636703.1">
    <property type="nucleotide sequence ID" value="NZ_CP012109.1"/>
</dbReference>
<keyword evidence="1" id="KW-0732">Signal</keyword>
<evidence type="ECO:0008006" key="4">
    <source>
        <dbReference type="Google" id="ProtNLM"/>
    </source>
</evidence>
<dbReference type="AlphaFoldDB" id="A0A0H4WVI8"/>
<dbReference type="KEGG" id="mym:A176_002257"/>
<dbReference type="Proteomes" id="UP000009026">
    <property type="component" value="Chromosome"/>
</dbReference>
<feature type="chain" id="PRO_5005213039" description="Lipoprotein" evidence="1">
    <location>
        <begin position="25"/>
        <end position="533"/>
    </location>
</feature>
<reference evidence="2 3" key="1">
    <citation type="journal article" date="2016" name="PLoS ONE">
        <title>Complete Genome Sequence and Comparative Genomics of a Novel Myxobacterium Myxococcus hansupus.</title>
        <authorList>
            <person name="Sharma G."/>
            <person name="Narwani T."/>
            <person name="Subramanian S."/>
        </authorList>
    </citation>
    <scope>NUCLEOTIDE SEQUENCE [LARGE SCALE GENOMIC DNA]</scope>
    <source>
        <strain evidence="3">mixupus</strain>
    </source>
</reference>
<dbReference type="PATRIC" id="fig|1297742.4.peg.2281"/>
<proteinExistence type="predicted"/>